<gene>
    <name evidence="3" type="ORF">MEDL_59851</name>
</gene>
<evidence type="ECO:0000256" key="2">
    <source>
        <dbReference type="SAM" id="MobiDB-lite"/>
    </source>
</evidence>
<feature type="coiled-coil region" evidence="1">
    <location>
        <begin position="282"/>
        <end position="323"/>
    </location>
</feature>
<keyword evidence="1" id="KW-0175">Coiled coil</keyword>
<organism evidence="3 4">
    <name type="scientific">Mytilus edulis</name>
    <name type="common">Blue mussel</name>
    <dbReference type="NCBI Taxonomy" id="6550"/>
    <lineage>
        <taxon>Eukaryota</taxon>
        <taxon>Metazoa</taxon>
        <taxon>Spiralia</taxon>
        <taxon>Lophotrochozoa</taxon>
        <taxon>Mollusca</taxon>
        <taxon>Bivalvia</taxon>
        <taxon>Autobranchia</taxon>
        <taxon>Pteriomorphia</taxon>
        <taxon>Mytilida</taxon>
        <taxon>Mytiloidea</taxon>
        <taxon>Mytilidae</taxon>
        <taxon>Mytilinae</taxon>
        <taxon>Mytilus</taxon>
    </lineage>
</organism>
<feature type="region of interest" description="Disordered" evidence="2">
    <location>
        <begin position="81"/>
        <end position="112"/>
    </location>
</feature>
<dbReference type="AlphaFoldDB" id="A0A8S3UZF4"/>
<dbReference type="Proteomes" id="UP000683360">
    <property type="component" value="Unassembled WGS sequence"/>
</dbReference>
<evidence type="ECO:0000256" key="1">
    <source>
        <dbReference type="SAM" id="Coils"/>
    </source>
</evidence>
<evidence type="ECO:0000313" key="4">
    <source>
        <dbReference type="Proteomes" id="UP000683360"/>
    </source>
</evidence>
<protein>
    <submittedName>
        <fullName evidence="3">Uncharacterized protein</fullName>
    </submittedName>
</protein>
<name>A0A8S3UZF4_MYTED</name>
<reference evidence="3" key="1">
    <citation type="submission" date="2021-03" db="EMBL/GenBank/DDBJ databases">
        <authorList>
            <person name="Bekaert M."/>
        </authorList>
    </citation>
    <scope>NUCLEOTIDE SEQUENCE</scope>
</reference>
<dbReference type="OrthoDB" id="5964742at2759"/>
<keyword evidence="4" id="KW-1185">Reference proteome</keyword>
<evidence type="ECO:0000313" key="3">
    <source>
        <dbReference type="EMBL" id="CAG2247977.1"/>
    </source>
</evidence>
<feature type="compositionally biased region" description="Basic and acidic residues" evidence="2">
    <location>
        <begin position="87"/>
        <end position="96"/>
    </location>
</feature>
<sequence>MYFEAFRSVACFQWTSPFDRLIKKQQISEFSCSSELTHKETEIVTEQSSVQNTTLLQSISEMCNQNTTQCMNTFISKLGTRKRKLTHSKDESERPTKAKKSPSIQSYPEGNDADSFEKQIQQLIQTHYENGAENIDIVSHILIQKEKNWDKLTSQEENETIAPTLQLVNAANNSFEYAIQMFAALEEPVERSLDQVRSKETKLSSEFSLIKQQLEDEMKSLSKSERSLNHACNILKATNTKLDEAKMQHQRHLDKKKKGVIGVRLPIVDFIKDKVSGINTSISHVQDQCVSLEQTANEANTNVQNLEREHEAFQDKVISLTNTKTEVGRRFEKEAKKIENLECIKEYLKKVDQILSTCSGRCLVLFKQMKSESKIKSLLKTVQQIEEMEYMKVLLHVFSGMPNPEYNIDSKDPDYNRIKSMLPEEALGYQGYMIFIMPSGKTKIKERSSMIEIPRGYNPDLENLLFNKVNLMKT</sequence>
<dbReference type="EMBL" id="CAJPWZ010002920">
    <property type="protein sequence ID" value="CAG2247977.1"/>
    <property type="molecule type" value="Genomic_DNA"/>
</dbReference>
<feature type="coiled-coil region" evidence="1">
    <location>
        <begin position="211"/>
        <end position="255"/>
    </location>
</feature>
<accession>A0A8S3UZF4</accession>
<dbReference type="Gene3D" id="1.10.287.1490">
    <property type="match status" value="1"/>
</dbReference>
<proteinExistence type="predicted"/>
<comment type="caution">
    <text evidence="3">The sequence shown here is derived from an EMBL/GenBank/DDBJ whole genome shotgun (WGS) entry which is preliminary data.</text>
</comment>